<keyword evidence="3 10" id="KW-0716">Sensory transduction</keyword>
<comment type="subcellular location">
    <subcellularLocation>
        <location evidence="1 10">Cell membrane</location>
        <topology evidence="1 10">Multi-pass membrane protein</topology>
    </subcellularLocation>
</comment>
<keyword evidence="9 10" id="KW-0807">Transducer</keyword>
<evidence type="ECO:0000256" key="9">
    <source>
        <dbReference type="ARBA" id="ARBA00023224"/>
    </source>
</evidence>
<keyword evidence="4 10" id="KW-0812">Transmembrane</keyword>
<sequence>MNDNYQNDVQNALKYFRMLLKIVGIWPLINGYTSLFERIVSMILMIACPTSISFVLLPSGYYCFFHVKDITVTVQMLAPMCYCVACLAKFFYLCLRTSVLKPCVEQIENDWRSIESDEHRNLMTGKVLLAHKSTLVYMVLFYFVGMSYCTFLPLLSDPFQISENVTVKPLIHPGLDLFIDVYASPTYELIYFMHCVYAFLSVSIEITLCSVMASLVAHSCGMLRIQITRLKSLFEEARDMGNGTENLLAAVVTGHVDALNYTRNVSKALQEICFLQVAMTTILICANEYLCIVAWRNRDVIAIVTYVCTWITMTFNMFVICYGGELLVAEGEKFGDATYNIEWYNLRGKKSMDLMLLIGSSKFAPKLTAGKIFELSMNTFSTVIRTSFVYLNLCQAVTEW</sequence>
<accession>A0ABP1NAA7</accession>
<evidence type="ECO:0000256" key="3">
    <source>
        <dbReference type="ARBA" id="ARBA00022606"/>
    </source>
</evidence>
<feature type="transmembrane region" description="Helical" evidence="10">
    <location>
        <begin position="272"/>
        <end position="295"/>
    </location>
</feature>
<dbReference type="PANTHER" id="PTHR21137">
    <property type="entry name" value="ODORANT RECEPTOR"/>
    <property type="match status" value="1"/>
</dbReference>
<evidence type="ECO:0000313" key="12">
    <source>
        <dbReference type="Proteomes" id="UP001642520"/>
    </source>
</evidence>
<evidence type="ECO:0000256" key="7">
    <source>
        <dbReference type="ARBA" id="ARBA00023136"/>
    </source>
</evidence>
<dbReference type="Pfam" id="PF02949">
    <property type="entry name" value="7tm_6"/>
    <property type="match status" value="1"/>
</dbReference>
<dbReference type="Proteomes" id="UP001642520">
    <property type="component" value="Unassembled WGS sequence"/>
</dbReference>
<comment type="similarity">
    <text evidence="10">Belongs to the insect chemoreceptor superfamily. Heteromeric odorant receptor channel (TC 1.A.69) family.</text>
</comment>
<keyword evidence="6 10" id="KW-1133">Transmembrane helix</keyword>
<feature type="transmembrane region" description="Helical" evidence="10">
    <location>
        <begin position="135"/>
        <end position="155"/>
    </location>
</feature>
<protein>
    <recommendedName>
        <fullName evidence="10">Odorant receptor</fullName>
    </recommendedName>
</protein>
<evidence type="ECO:0000256" key="1">
    <source>
        <dbReference type="ARBA" id="ARBA00004651"/>
    </source>
</evidence>
<feature type="transmembrane region" description="Helical" evidence="10">
    <location>
        <begin position="301"/>
        <end position="323"/>
    </location>
</feature>
<evidence type="ECO:0000256" key="8">
    <source>
        <dbReference type="ARBA" id="ARBA00023170"/>
    </source>
</evidence>
<dbReference type="EMBL" id="CAXAJV020001287">
    <property type="protein sequence ID" value="CAL7936633.1"/>
    <property type="molecule type" value="Genomic_DNA"/>
</dbReference>
<evidence type="ECO:0000256" key="2">
    <source>
        <dbReference type="ARBA" id="ARBA00022475"/>
    </source>
</evidence>
<keyword evidence="7 10" id="KW-0472">Membrane</keyword>
<feature type="transmembrane region" description="Helical" evidence="10">
    <location>
        <begin position="77"/>
        <end position="95"/>
    </location>
</feature>
<feature type="transmembrane region" description="Helical" evidence="10">
    <location>
        <begin position="12"/>
        <end position="32"/>
    </location>
</feature>
<keyword evidence="2" id="KW-1003">Cell membrane</keyword>
<dbReference type="PANTHER" id="PTHR21137:SF35">
    <property type="entry name" value="ODORANT RECEPTOR 19A-RELATED"/>
    <property type="match status" value="1"/>
</dbReference>
<feature type="transmembrane region" description="Helical" evidence="10">
    <location>
        <begin position="39"/>
        <end position="57"/>
    </location>
</feature>
<comment type="caution">
    <text evidence="11">The sequence shown here is derived from an EMBL/GenBank/DDBJ whole genome shotgun (WGS) entry which is preliminary data.</text>
</comment>
<proteinExistence type="inferred from homology"/>
<evidence type="ECO:0000256" key="5">
    <source>
        <dbReference type="ARBA" id="ARBA00022725"/>
    </source>
</evidence>
<keyword evidence="5 10" id="KW-0552">Olfaction</keyword>
<feature type="transmembrane region" description="Helical" evidence="10">
    <location>
        <begin position="191"/>
        <end position="217"/>
    </location>
</feature>
<evidence type="ECO:0000256" key="10">
    <source>
        <dbReference type="RuleBase" id="RU351113"/>
    </source>
</evidence>
<evidence type="ECO:0000313" key="11">
    <source>
        <dbReference type="EMBL" id="CAL7936633.1"/>
    </source>
</evidence>
<keyword evidence="8 10" id="KW-0675">Receptor</keyword>
<dbReference type="InterPro" id="IPR004117">
    <property type="entry name" value="7tm6_olfct_rcpt"/>
</dbReference>
<evidence type="ECO:0000256" key="4">
    <source>
        <dbReference type="ARBA" id="ARBA00022692"/>
    </source>
</evidence>
<name>A0ABP1NAA7_XYLVO</name>
<organism evidence="11 12">
    <name type="scientific">Xylocopa violacea</name>
    <name type="common">Violet carpenter bee</name>
    <name type="synonym">Apis violacea</name>
    <dbReference type="NCBI Taxonomy" id="135666"/>
    <lineage>
        <taxon>Eukaryota</taxon>
        <taxon>Metazoa</taxon>
        <taxon>Ecdysozoa</taxon>
        <taxon>Arthropoda</taxon>
        <taxon>Hexapoda</taxon>
        <taxon>Insecta</taxon>
        <taxon>Pterygota</taxon>
        <taxon>Neoptera</taxon>
        <taxon>Endopterygota</taxon>
        <taxon>Hymenoptera</taxon>
        <taxon>Apocrita</taxon>
        <taxon>Aculeata</taxon>
        <taxon>Apoidea</taxon>
        <taxon>Anthophila</taxon>
        <taxon>Apidae</taxon>
        <taxon>Xylocopa</taxon>
        <taxon>Xylocopa</taxon>
    </lineage>
</organism>
<gene>
    <name evidence="11" type="ORF">XYLVIOL_LOCUS2272</name>
</gene>
<keyword evidence="12" id="KW-1185">Reference proteome</keyword>
<evidence type="ECO:0000256" key="6">
    <source>
        <dbReference type="ARBA" id="ARBA00022989"/>
    </source>
</evidence>
<reference evidence="11 12" key="1">
    <citation type="submission" date="2024-08" db="EMBL/GenBank/DDBJ databases">
        <authorList>
            <person name="Will J Nash"/>
            <person name="Angela Man"/>
            <person name="Seanna McTaggart"/>
            <person name="Kendall Baker"/>
            <person name="Tom Barker"/>
            <person name="Leah Catchpole"/>
            <person name="Alex Durrant"/>
            <person name="Karim Gharbi"/>
            <person name="Naomi Irish"/>
            <person name="Gemy Kaithakottil"/>
            <person name="Debby Ku"/>
            <person name="Aaliyah Providence"/>
            <person name="Felix Shaw"/>
            <person name="David Swarbreck"/>
            <person name="Chris Watkins"/>
            <person name="Ann M. McCartney"/>
            <person name="Giulio Formenti"/>
            <person name="Alice Mouton"/>
            <person name="Noel Vella"/>
            <person name="Bjorn M von Reumont"/>
            <person name="Adriana Vella"/>
            <person name="Wilfried Haerty"/>
        </authorList>
    </citation>
    <scope>NUCLEOTIDE SEQUENCE [LARGE SCALE GENOMIC DNA]</scope>
</reference>